<comment type="caution">
    <text evidence="1">The sequence shown here is derived from an EMBL/GenBank/DDBJ whole genome shotgun (WGS) entry which is preliminary data.</text>
</comment>
<evidence type="ECO:0000313" key="1">
    <source>
        <dbReference type="EMBL" id="CAG8761167.1"/>
    </source>
</evidence>
<dbReference type="EMBL" id="CAJVQA010019908">
    <property type="protein sequence ID" value="CAG8761167.1"/>
    <property type="molecule type" value="Genomic_DNA"/>
</dbReference>
<organism evidence="1 2">
    <name type="scientific">Cetraspora pellucida</name>
    <dbReference type="NCBI Taxonomy" id="1433469"/>
    <lineage>
        <taxon>Eukaryota</taxon>
        <taxon>Fungi</taxon>
        <taxon>Fungi incertae sedis</taxon>
        <taxon>Mucoromycota</taxon>
        <taxon>Glomeromycotina</taxon>
        <taxon>Glomeromycetes</taxon>
        <taxon>Diversisporales</taxon>
        <taxon>Gigasporaceae</taxon>
        <taxon>Cetraspora</taxon>
    </lineage>
</organism>
<dbReference type="AlphaFoldDB" id="A0A9N9J1C2"/>
<dbReference type="Proteomes" id="UP000789759">
    <property type="component" value="Unassembled WGS sequence"/>
</dbReference>
<reference evidence="1" key="1">
    <citation type="submission" date="2021-06" db="EMBL/GenBank/DDBJ databases">
        <authorList>
            <person name="Kallberg Y."/>
            <person name="Tangrot J."/>
            <person name="Rosling A."/>
        </authorList>
    </citation>
    <scope>NUCLEOTIDE SEQUENCE</scope>
    <source>
        <strain evidence="1">FL966</strain>
    </source>
</reference>
<protein>
    <submittedName>
        <fullName evidence="1">22541_t:CDS:1</fullName>
    </submittedName>
</protein>
<keyword evidence="2" id="KW-1185">Reference proteome</keyword>
<proteinExistence type="predicted"/>
<evidence type="ECO:0000313" key="2">
    <source>
        <dbReference type="Proteomes" id="UP000789759"/>
    </source>
</evidence>
<feature type="non-terminal residue" evidence="1">
    <location>
        <position position="1"/>
    </location>
</feature>
<accession>A0A9N9J1C2</accession>
<sequence>VVKYAILIFEQTHSDKIALFMFDNSSNHGSFAKDALLVSQMGMGDSTKKLLLHNDVKPDNTKHIMTYVDMNSEIRPKGIK</sequence>
<dbReference type="OrthoDB" id="2431949at2759"/>
<name>A0A9N9J1C2_9GLOM</name>
<gene>
    <name evidence="1" type="ORF">CPELLU_LOCUS15313</name>
</gene>